<dbReference type="AlphaFoldDB" id="A0A2A9DUI9"/>
<evidence type="ECO:0000313" key="9">
    <source>
        <dbReference type="Proteomes" id="UP000221369"/>
    </source>
</evidence>
<evidence type="ECO:0000256" key="5">
    <source>
        <dbReference type="ARBA" id="ARBA00023027"/>
    </source>
</evidence>
<evidence type="ECO:0000256" key="2">
    <source>
        <dbReference type="ARBA" id="ARBA00001946"/>
    </source>
</evidence>
<dbReference type="Gene3D" id="3.40.718.10">
    <property type="entry name" value="Isopropylmalate Dehydrogenase"/>
    <property type="match status" value="1"/>
</dbReference>
<evidence type="ECO:0000256" key="3">
    <source>
        <dbReference type="ARBA" id="ARBA00022723"/>
    </source>
</evidence>
<evidence type="ECO:0000313" key="8">
    <source>
        <dbReference type="EMBL" id="PFG29825.1"/>
    </source>
</evidence>
<dbReference type="SMART" id="SM01329">
    <property type="entry name" value="Iso_dh"/>
    <property type="match status" value="1"/>
</dbReference>
<keyword evidence="9" id="KW-1185">Reference proteome</keyword>
<evidence type="ECO:0000259" key="7">
    <source>
        <dbReference type="SMART" id="SM01329"/>
    </source>
</evidence>
<dbReference type="PANTHER" id="PTHR43275:SF1">
    <property type="entry name" value="D-MALATE DEHYDROGENASE [DECARBOXYLATING]"/>
    <property type="match status" value="1"/>
</dbReference>
<evidence type="ECO:0000256" key="4">
    <source>
        <dbReference type="ARBA" id="ARBA00023002"/>
    </source>
</evidence>
<keyword evidence="6" id="KW-0464">Manganese</keyword>
<comment type="cofactor">
    <cofactor evidence="2">
        <name>Mg(2+)</name>
        <dbReference type="ChEBI" id="CHEBI:18420"/>
    </cofactor>
</comment>
<dbReference type="Proteomes" id="UP000221369">
    <property type="component" value="Unassembled WGS sequence"/>
</dbReference>
<keyword evidence="3" id="KW-0479">Metal-binding</keyword>
<gene>
    <name evidence="8" type="ORF">ATJ78_0740</name>
</gene>
<keyword evidence="4" id="KW-0560">Oxidoreductase</keyword>
<evidence type="ECO:0000256" key="6">
    <source>
        <dbReference type="ARBA" id="ARBA00023211"/>
    </source>
</evidence>
<dbReference type="InterPro" id="IPR024084">
    <property type="entry name" value="IsoPropMal-DH-like_dom"/>
</dbReference>
<comment type="cofactor">
    <cofactor evidence="1">
        <name>Mn(2+)</name>
        <dbReference type="ChEBI" id="CHEBI:29035"/>
    </cofactor>
</comment>
<dbReference type="EMBL" id="PDJE01000001">
    <property type="protein sequence ID" value="PFG29825.1"/>
    <property type="molecule type" value="Genomic_DNA"/>
</dbReference>
<proteinExistence type="predicted"/>
<dbReference type="GO" id="GO:0046872">
    <property type="term" value="F:metal ion binding"/>
    <property type="evidence" value="ECO:0007669"/>
    <property type="project" value="UniProtKB-KW"/>
</dbReference>
<dbReference type="SUPFAM" id="SSF53659">
    <property type="entry name" value="Isocitrate/Isopropylmalate dehydrogenase-like"/>
    <property type="match status" value="1"/>
</dbReference>
<dbReference type="RefSeq" id="WP_098406357.1">
    <property type="nucleotide sequence ID" value="NZ_PDJE01000001.1"/>
</dbReference>
<evidence type="ECO:0000256" key="1">
    <source>
        <dbReference type="ARBA" id="ARBA00001936"/>
    </source>
</evidence>
<organism evidence="8 9">
    <name type="scientific">Paramicrobacterium agarici</name>
    <dbReference type="NCBI Taxonomy" id="630514"/>
    <lineage>
        <taxon>Bacteria</taxon>
        <taxon>Bacillati</taxon>
        <taxon>Actinomycetota</taxon>
        <taxon>Actinomycetes</taxon>
        <taxon>Micrococcales</taxon>
        <taxon>Microbacteriaceae</taxon>
        <taxon>Paramicrobacterium</taxon>
    </lineage>
</organism>
<feature type="domain" description="Isopropylmalate dehydrogenase-like" evidence="7">
    <location>
        <begin position="24"/>
        <end position="368"/>
    </location>
</feature>
<dbReference type="PANTHER" id="PTHR43275">
    <property type="entry name" value="D-MALATE DEHYDROGENASE [DECARBOXYLATING]"/>
    <property type="match status" value="1"/>
</dbReference>
<protein>
    <submittedName>
        <fullName evidence="8">3-isopropylmalate dehydrogenase</fullName>
    </submittedName>
</protein>
<name>A0A2A9DUI9_9MICO</name>
<dbReference type="GO" id="GO:0016491">
    <property type="term" value="F:oxidoreductase activity"/>
    <property type="evidence" value="ECO:0007669"/>
    <property type="project" value="UniProtKB-KW"/>
</dbReference>
<keyword evidence="5" id="KW-0520">NAD</keyword>
<reference evidence="8 9" key="1">
    <citation type="submission" date="2017-10" db="EMBL/GenBank/DDBJ databases">
        <title>Sequencing the genomes of 1000 actinobacteria strains.</title>
        <authorList>
            <person name="Klenk H.-P."/>
        </authorList>
    </citation>
    <scope>NUCLEOTIDE SEQUENCE [LARGE SCALE GENOMIC DNA]</scope>
    <source>
        <strain evidence="8 9">DSM 21798</strain>
    </source>
</reference>
<comment type="caution">
    <text evidence="8">The sequence shown here is derived from an EMBL/GenBank/DDBJ whole genome shotgun (WGS) entry which is preliminary data.</text>
</comment>
<accession>A0A2A9DUI9</accession>
<dbReference type="Pfam" id="PF00180">
    <property type="entry name" value="Iso_dh"/>
    <property type="match status" value="1"/>
</dbReference>
<dbReference type="InterPro" id="IPR050501">
    <property type="entry name" value="ICDH/IPMDH"/>
</dbReference>
<sequence length="372" mass="39370">MQRAARLRLPIESENPVQNSASLNIAVIPGDGIGPELVDAALQVMTEALLSDSIRLDVSTERAGAQTYSETGSALLPGALDRLRAADGIIKGPVGLPDVRKPDGTEGGLLGGLLRNGLDTFANVRPVRLWAGVPSPTVHSARDIDYVIVRENTEGLYLARGSGVRNHHAAADQMMMTRHGVERIVRFAFETARARSGAPADDVRRVTCVDKSNVLRSFAFFRQIFDEVSTEYPDIEATHMYADAAAGALVQNPAQFDVLVMENFLGDILSDLGAATAGGLGMCGSGNIGSDVAYFEPIHGSAPSLAGTDTANPVSQIACGAMMLRRTGHSAAADRIEAAIEQAFLTHDLRLDESGCPIGGTMRAAQTVIDHL</sequence>